<dbReference type="Pfam" id="PF02566">
    <property type="entry name" value="OsmC"/>
    <property type="match status" value="1"/>
</dbReference>
<evidence type="ECO:0000313" key="2">
    <source>
        <dbReference type="EMBL" id="CAA9445603.1"/>
    </source>
</evidence>
<sequence length="183" mass="19402">RSERSATAKVGSMSTDLREIQKPLKEKYRNDPDSSKITLDAKASETGTPIACSVDMAGHVYKAEAHAGARGTGNTACSGDLLLGALAACAQITCQMVATAMKVPTESIEVVAEGDFDVAGTLGISKEAPVGFENIRLVLKIQAPEATADQIEALHEKTEQFCVIAQTLAKPPNLETEWVREGE</sequence>
<dbReference type="InterPro" id="IPR052924">
    <property type="entry name" value="OsmC/Ohr_hydroprdx_reductase"/>
</dbReference>
<dbReference type="EMBL" id="CADCVC010000147">
    <property type="protein sequence ID" value="CAA9445603.1"/>
    <property type="molecule type" value="Genomic_DNA"/>
</dbReference>
<organism evidence="2">
    <name type="scientific">uncultured Rubrobacteraceae bacterium</name>
    <dbReference type="NCBI Taxonomy" id="349277"/>
    <lineage>
        <taxon>Bacteria</taxon>
        <taxon>Bacillati</taxon>
        <taxon>Actinomycetota</taxon>
        <taxon>Rubrobacteria</taxon>
        <taxon>Rubrobacterales</taxon>
        <taxon>Rubrobacteraceae</taxon>
        <taxon>environmental samples</taxon>
    </lineage>
</organism>
<reference evidence="2" key="1">
    <citation type="submission" date="2020-02" db="EMBL/GenBank/DDBJ databases">
        <authorList>
            <person name="Meier V. D."/>
        </authorList>
    </citation>
    <scope>NUCLEOTIDE SEQUENCE</scope>
    <source>
        <strain evidence="2">AVDCRST_MAG80</strain>
    </source>
</reference>
<dbReference type="SUPFAM" id="SSF82784">
    <property type="entry name" value="OsmC-like"/>
    <property type="match status" value="1"/>
</dbReference>
<accession>A0A6J4QT65</accession>
<proteinExistence type="predicted"/>
<dbReference type="PANTHER" id="PTHR35368">
    <property type="entry name" value="HYDROPEROXIDE REDUCTASE"/>
    <property type="match status" value="1"/>
</dbReference>
<evidence type="ECO:0000256" key="1">
    <source>
        <dbReference type="SAM" id="MobiDB-lite"/>
    </source>
</evidence>
<gene>
    <name evidence="2" type="ORF">AVDCRST_MAG80-1739</name>
</gene>
<dbReference type="InterPro" id="IPR003718">
    <property type="entry name" value="OsmC/Ohr_fam"/>
</dbReference>
<dbReference type="Gene3D" id="3.30.300.20">
    <property type="match status" value="1"/>
</dbReference>
<dbReference type="PANTHER" id="PTHR35368:SF1">
    <property type="entry name" value="HYDROPEROXIDE REDUCTASE"/>
    <property type="match status" value="1"/>
</dbReference>
<feature type="compositionally biased region" description="Basic and acidic residues" evidence="1">
    <location>
        <begin position="16"/>
        <end position="34"/>
    </location>
</feature>
<dbReference type="InterPro" id="IPR015946">
    <property type="entry name" value="KH_dom-like_a/b"/>
</dbReference>
<dbReference type="AlphaFoldDB" id="A0A6J4QT65"/>
<protein>
    <recommendedName>
        <fullName evidence="3">OsmC family protein</fullName>
    </recommendedName>
</protein>
<dbReference type="InterPro" id="IPR036102">
    <property type="entry name" value="OsmC/Ohrsf"/>
</dbReference>
<feature type="non-terminal residue" evidence="2">
    <location>
        <position position="1"/>
    </location>
</feature>
<name>A0A6J4QT65_9ACTN</name>
<feature type="region of interest" description="Disordered" evidence="1">
    <location>
        <begin position="1"/>
        <end position="35"/>
    </location>
</feature>
<evidence type="ECO:0008006" key="3">
    <source>
        <dbReference type="Google" id="ProtNLM"/>
    </source>
</evidence>